<dbReference type="Proteomes" id="UP001403385">
    <property type="component" value="Unassembled WGS sequence"/>
</dbReference>
<dbReference type="Gene3D" id="2.60.120.10">
    <property type="entry name" value="Jelly Rolls"/>
    <property type="match status" value="1"/>
</dbReference>
<dbReference type="InterPro" id="IPR018490">
    <property type="entry name" value="cNMP-bd_dom_sf"/>
</dbReference>
<proteinExistence type="predicted"/>
<reference evidence="1 2" key="1">
    <citation type="submission" date="2024-04" db="EMBL/GenBank/DDBJ databases">
        <title>Novel genus in family Flammeovirgaceae.</title>
        <authorList>
            <person name="Nguyen T.H."/>
            <person name="Vuong T.Q."/>
            <person name="Le H."/>
            <person name="Kim S.-G."/>
        </authorList>
    </citation>
    <scope>NUCLEOTIDE SEQUENCE [LARGE SCALE GENOMIC DNA]</scope>
    <source>
        <strain evidence="1 2">JCM 23209</strain>
    </source>
</reference>
<dbReference type="RefSeq" id="WP_346821554.1">
    <property type="nucleotide sequence ID" value="NZ_JBDKWZ010000006.1"/>
</dbReference>
<evidence type="ECO:0000313" key="2">
    <source>
        <dbReference type="Proteomes" id="UP001403385"/>
    </source>
</evidence>
<protein>
    <submittedName>
        <fullName evidence="1">Crp/Fnr family transcriptional regulator</fullName>
    </submittedName>
</protein>
<dbReference type="AlphaFoldDB" id="A0AAW9RYB6"/>
<comment type="caution">
    <text evidence="1">The sequence shown here is derived from an EMBL/GenBank/DDBJ whole genome shotgun (WGS) entry which is preliminary data.</text>
</comment>
<evidence type="ECO:0000313" key="1">
    <source>
        <dbReference type="EMBL" id="MEN7548777.1"/>
    </source>
</evidence>
<dbReference type="InterPro" id="IPR014710">
    <property type="entry name" value="RmlC-like_jellyroll"/>
</dbReference>
<gene>
    <name evidence="1" type="ORF">AAG747_12725</name>
</gene>
<organism evidence="1 2">
    <name type="scientific">Rapidithrix thailandica</name>
    <dbReference type="NCBI Taxonomy" id="413964"/>
    <lineage>
        <taxon>Bacteria</taxon>
        <taxon>Pseudomonadati</taxon>
        <taxon>Bacteroidota</taxon>
        <taxon>Cytophagia</taxon>
        <taxon>Cytophagales</taxon>
        <taxon>Flammeovirgaceae</taxon>
        <taxon>Rapidithrix</taxon>
    </lineage>
</organism>
<sequence>MMIKKNDFFVRESQVCNYIGIVESGSLFSFFEDEHANTIVSELYSTHSIITSYRSFLTGIPSPAHIQAYSPSSLYVIEKKEYEKLASDIKWMHVFKSIADQLFVNKCFKETSLVKLKAKERYEELIKYRKNIEQEFPQHLIASYLKMRPETLSRLKSLDLRQGEV</sequence>
<accession>A0AAW9RYB6</accession>
<dbReference type="EMBL" id="JBDKWZ010000006">
    <property type="protein sequence ID" value="MEN7548777.1"/>
    <property type="molecule type" value="Genomic_DNA"/>
</dbReference>
<keyword evidence="2" id="KW-1185">Reference proteome</keyword>
<dbReference type="SUPFAM" id="SSF51206">
    <property type="entry name" value="cAMP-binding domain-like"/>
    <property type="match status" value="1"/>
</dbReference>
<name>A0AAW9RYB6_9BACT</name>